<dbReference type="EMBL" id="FONH01000018">
    <property type="protein sequence ID" value="SFF44812.1"/>
    <property type="molecule type" value="Genomic_DNA"/>
</dbReference>
<dbReference type="STRING" id="500610.SAMN02799615_03616"/>
<evidence type="ECO:0000313" key="5">
    <source>
        <dbReference type="Proteomes" id="UP000199477"/>
    </source>
</evidence>
<evidence type="ECO:0000313" key="4">
    <source>
        <dbReference type="EMBL" id="SFF44812.1"/>
    </source>
</evidence>
<protein>
    <submittedName>
        <fullName evidence="4">Phospholipase C</fullName>
    </submittedName>
</protein>
<sequence length="682" mass="73757">MPKLHGRQRYLPFLTAALATVLAGAAGAQTTSSEQDAAFRHGIPGAGTSQRPGLPGGIVTLHRPGEPGDRSDRTRTPIKHVILLIGENRTFDHVYATYTPPKGQSVRNLLSEGIVNADGTPGPNVALAKQWQATDTGKFAAAPTRTTPYALLPAMNTGGAPTQPYFASAAQAEAVEPGLPAGEYGQLASGGTGLPGHVIDTRFPTQLANAPVDMSASLSYDDYANSPVHRFFQMWQQLDCSIDAATRANPSGCRNDLFPWVETSFGAGSNGAPRPASFDEQTTGEGSTAMQFLNMAKGDAPYFNQLAREYALSDNFHQSVMGGTGANHIMLGYGSLIYYADAQGRPATPPGNQIENPDPMPGTDNWYTQDGYGGGSYVNCADESQPGVASVKDYLRSLPYRSFRGGDCKRDAYYLVNNYNPGYLGDGTPAPLGADQFTIPPTRQENLALLLSRHHVSWKYYGEGWGDGKENGEGGTFCNICDPFLYSTQVMTDPKLRANNQDINDLYRDIQNNTLPAVAIAKPDGILDGHPASSKLGLFEGYVKKIVEMAKANPEVWKDTAIVVTFDEGGGYWDSGYIQPIDFFGDGTRIPMLVISRYSTGGRVVHTYYDHVSFDKFVEANWGLHETISPRGRDNLPNPRSRPGDPYVPVNAPALGNMMDMFDFGRYARHDADGADNDDLQD</sequence>
<dbReference type="InterPro" id="IPR007312">
    <property type="entry name" value="Phosphoesterase"/>
</dbReference>
<feature type="chain" id="PRO_5011526682" evidence="3">
    <location>
        <begin position="29"/>
        <end position="682"/>
    </location>
</feature>
<dbReference type="RefSeq" id="WP_051548515.1">
    <property type="nucleotide sequence ID" value="NZ_FONH01000018.1"/>
</dbReference>
<dbReference type="InterPro" id="IPR017850">
    <property type="entry name" value="Alkaline_phosphatase_core_sf"/>
</dbReference>
<gene>
    <name evidence="4" type="ORF">SAMN02799615_03616</name>
</gene>
<feature type="region of interest" description="Disordered" evidence="2">
    <location>
        <begin position="628"/>
        <end position="647"/>
    </location>
</feature>
<keyword evidence="5" id="KW-1185">Reference proteome</keyword>
<dbReference type="Gene3D" id="3.40.720.10">
    <property type="entry name" value="Alkaline Phosphatase, subunit A"/>
    <property type="match status" value="2"/>
</dbReference>
<organism evidence="4 5">
    <name type="scientific">Dyella marensis</name>
    <dbReference type="NCBI Taxonomy" id="500610"/>
    <lineage>
        <taxon>Bacteria</taxon>
        <taxon>Pseudomonadati</taxon>
        <taxon>Pseudomonadota</taxon>
        <taxon>Gammaproteobacteria</taxon>
        <taxon>Lysobacterales</taxon>
        <taxon>Rhodanobacteraceae</taxon>
        <taxon>Dyella</taxon>
    </lineage>
</organism>
<dbReference type="PANTHER" id="PTHR31956">
    <property type="entry name" value="NON-SPECIFIC PHOSPHOLIPASE C4-RELATED"/>
    <property type="match status" value="1"/>
</dbReference>
<keyword evidence="3" id="KW-0732">Signal</keyword>
<reference evidence="5" key="1">
    <citation type="submission" date="2016-10" db="EMBL/GenBank/DDBJ databases">
        <authorList>
            <person name="Varghese N."/>
            <person name="Submissions S."/>
        </authorList>
    </citation>
    <scope>NUCLEOTIDE SEQUENCE [LARGE SCALE GENOMIC DNA]</scope>
    <source>
        <strain evidence="5">UNC178MFTsu3.1</strain>
    </source>
</reference>
<feature type="signal peptide" evidence="3">
    <location>
        <begin position="1"/>
        <end position="28"/>
    </location>
</feature>
<evidence type="ECO:0000256" key="1">
    <source>
        <dbReference type="ARBA" id="ARBA00022801"/>
    </source>
</evidence>
<dbReference type="Pfam" id="PF04185">
    <property type="entry name" value="Phosphoesterase"/>
    <property type="match status" value="1"/>
</dbReference>
<keyword evidence="1" id="KW-0378">Hydrolase</keyword>
<evidence type="ECO:0000256" key="2">
    <source>
        <dbReference type="SAM" id="MobiDB-lite"/>
    </source>
</evidence>
<proteinExistence type="predicted"/>
<accession>A0A1I2IQX2</accession>
<name>A0A1I2IQX2_9GAMM</name>
<dbReference type="PANTHER" id="PTHR31956:SF1">
    <property type="entry name" value="NON-SPECIFIC PHOSPHOLIPASE C1"/>
    <property type="match status" value="1"/>
</dbReference>
<dbReference type="SUPFAM" id="SSF53649">
    <property type="entry name" value="Alkaline phosphatase-like"/>
    <property type="match status" value="1"/>
</dbReference>
<evidence type="ECO:0000256" key="3">
    <source>
        <dbReference type="SAM" id="SignalP"/>
    </source>
</evidence>
<dbReference type="GO" id="GO:0042578">
    <property type="term" value="F:phosphoric ester hydrolase activity"/>
    <property type="evidence" value="ECO:0007669"/>
    <property type="project" value="UniProtKB-ARBA"/>
</dbReference>
<dbReference type="Proteomes" id="UP000199477">
    <property type="component" value="Unassembled WGS sequence"/>
</dbReference>
<feature type="region of interest" description="Disordered" evidence="2">
    <location>
        <begin position="33"/>
        <end position="54"/>
    </location>
</feature>
<dbReference type="AlphaFoldDB" id="A0A1I2IQX2"/>